<keyword evidence="3" id="KW-0808">Transferase</keyword>
<dbReference type="Pfam" id="PF13417">
    <property type="entry name" value="GST_N_3"/>
    <property type="match status" value="1"/>
</dbReference>
<dbReference type="InterPro" id="IPR036282">
    <property type="entry name" value="Glutathione-S-Trfase_C_sf"/>
</dbReference>
<feature type="domain" description="GST C-terminal" evidence="2">
    <location>
        <begin position="88"/>
        <end position="216"/>
    </location>
</feature>
<dbReference type="KEGG" id="marq:MARGE09_P3798"/>
<dbReference type="PROSITE" id="PS50405">
    <property type="entry name" value="GST_CTER"/>
    <property type="match status" value="1"/>
</dbReference>
<evidence type="ECO:0000259" key="1">
    <source>
        <dbReference type="PROSITE" id="PS50404"/>
    </source>
</evidence>
<dbReference type="InterPro" id="IPR036249">
    <property type="entry name" value="Thioredoxin-like_sf"/>
</dbReference>
<keyword evidence="4" id="KW-1185">Reference proteome</keyword>
<gene>
    <name evidence="3" type="ORF">MARGE09_P3798</name>
</gene>
<evidence type="ECO:0000313" key="3">
    <source>
        <dbReference type="EMBL" id="BCD99596.1"/>
    </source>
</evidence>
<dbReference type="PANTHER" id="PTHR44051:SF8">
    <property type="entry name" value="GLUTATHIONE S-TRANSFERASE GSTA"/>
    <property type="match status" value="1"/>
</dbReference>
<dbReference type="RefSeq" id="WP_236984862.1">
    <property type="nucleotide sequence ID" value="NZ_AP023086.1"/>
</dbReference>
<dbReference type="SUPFAM" id="SSF47616">
    <property type="entry name" value="GST C-terminal domain-like"/>
    <property type="match status" value="1"/>
</dbReference>
<dbReference type="Proteomes" id="UP001320119">
    <property type="component" value="Chromosome"/>
</dbReference>
<evidence type="ECO:0000259" key="2">
    <source>
        <dbReference type="PROSITE" id="PS50405"/>
    </source>
</evidence>
<dbReference type="CDD" id="cd00570">
    <property type="entry name" value="GST_N_family"/>
    <property type="match status" value="1"/>
</dbReference>
<organism evidence="3 4">
    <name type="scientific">Marinagarivorans cellulosilyticus</name>
    <dbReference type="NCBI Taxonomy" id="2721545"/>
    <lineage>
        <taxon>Bacteria</taxon>
        <taxon>Pseudomonadati</taxon>
        <taxon>Pseudomonadota</taxon>
        <taxon>Gammaproteobacteria</taxon>
        <taxon>Cellvibrionales</taxon>
        <taxon>Cellvibrionaceae</taxon>
        <taxon>Marinagarivorans</taxon>
    </lineage>
</organism>
<dbReference type="Gene3D" id="3.40.30.10">
    <property type="entry name" value="Glutaredoxin"/>
    <property type="match status" value="1"/>
</dbReference>
<dbReference type="EMBL" id="AP023086">
    <property type="protein sequence ID" value="BCD99596.1"/>
    <property type="molecule type" value="Genomic_DNA"/>
</dbReference>
<dbReference type="InterPro" id="IPR004045">
    <property type="entry name" value="Glutathione_S-Trfase_N"/>
</dbReference>
<dbReference type="PROSITE" id="PS50404">
    <property type="entry name" value="GST_NTER"/>
    <property type="match status" value="1"/>
</dbReference>
<dbReference type="Pfam" id="PF00043">
    <property type="entry name" value="GST_C"/>
    <property type="match status" value="1"/>
</dbReference>
<proteinExistence type="predicted"/>
<dbReference type="InterPro" id="IPR004046">
    <property type="entry name" value="GST_C"/>
</dbReference>
<reference evidence="3 4" key="1">
    <citation type="journal article" date="2022" name="IScience">
        <title>An ultrasensitive nanofiber-based assay for enzymatic hydrolysis and deep-sea microbial degradation of cellulose.</title>
        <authorList>
            <person name="Tsudome M."/>
            <person name="Tachioka M."/>
            <person name="Miyazaki M."/>
            <person name="Uchimura K."/>
            <person name="Tsuda M."/>
            <person name="Takaki Y."/>
            <person name="Deguchi S."/>
        </authorList>
    </citation>
    <scope>NUCLEOTIDE SEQUENCE [LARGE SCALE GENOMIC DNA]</scope>
    <source>
        <strain evidence="3 4">GE09</strain>
    </source>
</reference>
<sequence length="222" mass="24849">METLKLYGPSFSSFLRSMRLICQFKQLPHEVTLAPFGEAIRPFSDQHTNLHPFKKLPVLIDGEFVLPESSAIAAYLDAKAGPSIYPQAPKLKATTIAQASIIALYVSKPTMGNIMLEFFIPKGRDGQVRLDVAKAALPEAERVLQWVSDSIGDQNFFVAEQFTLCDALLVPMLDYMSQLELPYNLLPKFPQLQRYLAFQQSQPYCEGILGQPDLSILQPRGN</sequence>
<protein>
    <submittedName>
        <fullName evidence="3">Glutathione S-transferase</fullName>
        <ecNumber evidence="3">2.5.1.18</ecNumber>
    </submittedName>
</protein>
<dbReference type="PANTHER" id="PTHR44051">
    <property type="entry name" value="GLUTATHIONE S-TRANSFERASE-RELATED"/>
    <property type="match status" value="1"/>
</dbReference>
<accession>A0AAN1WL40</accession>
<dbReference type="InterPro" id="IPR040079">
    <property type="entry name" value="Glutathione_S-Trfase"/>
</dbReference>
<dbReference type="EC" id="2.5.1.18" evidence="3"/>
<dbReference type="CDD" id="cd00299">
    <property type="entry name" value="GST_C_family"/>
    <property type="match status" value="1"/>
</dbReference>
<dbReference type="SFLD" id="SFLDG00358">
    <property type="entry name" value="Main_(cytGST)"/>
    <property type="match status" value="1"/>
</dbReference>
<dbReference type="SFLD" id="SFLDS00019">
    <property type="entry name" value="Glutathione_Transferase_(cytos"/>
    <property type="match status" value="1"/>
</dbReference>
<evidence type="ECO:0000313" key="4">
    <source>
        <dbReference type="Proteomes" id="UP001320119"/>
    </source>
</evidence>
<dbReference type="SUPFAM" id="SSF52833">
    <property type="entry name" value="Thioredoxin-like"/>
    <property type="match status" value="1"/>
</dbReference>
<dbReference type="AlphaFoldDB" id="A0AAN1WL40"/>
<feature type="domain" description="GST N-terminal" evidence="1">
    <location>
        <begin position="2"/>
        <end position="84"/>
    </location>
</feature>
<dbReference type="GO" id="GO:0004364">
    <property type="term" value="F:glutathione transferase activity"/>
    <property type="evidence" value="ECO:0007669"/>
    <property type="project" value="UniProtKB-EC"/>
</dbReference>
<dbReference type="Gene3D" id="1.20.1050.10">
    <property type="match status" value="1"/>
</dbReference>
<dbReference type="InterPro" id="IPR010987">
    <property type="entry name" value="Glutathione-S-Trfase_C-like"/>
</dbReference>
<name>A0AAN1WL40_9GAMM</name>